<feature type="non-terminal residue" evidence="2">
    <location>
        <position position="1"/>
    </location>
</feature>
<comment type="caution">
    <text evidence="2">The sequence shown here is derived from an EMBL/GenBank/DDBJ whole genome shotgun (WGS) entry which is preliminary data.</text>
</comment>
<gene>
    <name evidence="2" type="ORF">KDA82_26485</name>
</gene>
<dbReference type="AlphaFoldDB" id="A0A8T4IZ98"/>
<dbReference type="Proteomes" id="UP000675554">
    <property type="component" value="Unassembled WGS sequence"/>
</dbReference>
<sequence>GYEVTLPKTLEGGKLTLAEDLSDQTNSQNPDLGSGDTGYTGFYKDGSGTDQLLFAGVNSSASDESSGRDMLDGMEQDSTTDVAVPRRDITPDGAEDPLTCEVLTKEESGQQLTMAVCAWGDNGSGGSVTDSGADALTADPASVDLDAFAERVDGIRDEVRVPAK</sequence>
<proteinExistence type="predicted"/>
<evidence type="ECO:0000313" key="3">
    <source>
        <dbReference type="Proteomes" id="UP000675554"/>
    </source>
</evidence>
<dbReference type="EMBL" id="JAGSMN010000671">
    <property type="protein sequence ID" value="MBR7676492.1"/>
    <property type="molecule type" value="Genomic_DNA"/>
</dbReference>
<evidence type="ECO:0000313" key="2">
    <source>
        <dbReference type="EMBL" id="MBR7676492.1"/>
    </source>
</evidence>
<feature type="region of interest" description="Disordered" evidence="1">
    <location>
        <begin position="21"/>
        <end position="40"/>
    </location>
</feature>
<organism evidence="2 3">
    <name type="scientific">Streptomyces daliensis</name>
    <dbReference type="NCBI Taxonomy" id="299421"/>
    <lineage>
        <taxon>Bacteria</taxon>
        <taxon>Bacillati</taxon>
        <taxon>Actinomycetota</taxon>
        <taxon>Actinomycetes</taxon>
        <taxon>Kitasatosporales</taxon>
        <taxon>Streptomycetaceae</taxon>
        <taxon>Streptomyces</taxon>
    </lineage>
</organism>
<keyword evidence="3" id="KW-1185">Reference proteome</keyword>
<name>A0A8T4IZ98_9ACTN</name>
<protein>
    <submittedName>
        <fullName evidence="2">Uncharacterized protein</fullName>
    </submittedName>
</protein>
<feature type="region of interest" description="Disordered" evidence="1">
    <location>
        <begin position="58"/>
        <end position="96"/>
    </location>
</feature>
<evidence type="ECO:0000256" key="1">
    <source>
        <dbReference type="SAM" id="MobiDB-lite"/>
    </source>
</evidence>
<accession>A0A8T4IZ98</accession>
<reference evidence="2" key="1">
    <citation type="submission" date="2021-04" db="EMBL/GenBank/DDBJ databases">
        <title>Sequencing of actinobacteria type strains.</title>
        <authorList>
            <person name="Nguyen G.-S."/>
            <person name="Wentzel A."/>
        </authorList>
    </citation>
    <scope>NUCLEOTIDE SEQUENCE</scope>
    <source>
        <strain evidence="2">DSM 42095</strain>
    </source>
</reference>